<dbReference type="AlphaFoldDB" id="A0A2U2C141"/>
<evidence type="ECO:0000313" key="2">
    <source>
        <dbReference type="Proteomes" id="UP000245014"/>
    </source>
</evidence>
<proteinExistence type="predicted"/>
<dbReference type="Proteomes" id="UP000245014">
    <property type="component" value="Unassembled WGS sequence"/>
</dbReference>
<dbReference type="RefSeq" id="WP_109158405.1">
    <property type="nucleotide sequence ID" value="NZ_QEYI01000003.1"/>
</dbReference>
<dbReference type="PANTHER" id="PTHR35866:SF1">
    <property type="entry name" value="YKGJ FAMILY CYSTEINE CLUSTER PROTEIN"/>
    <property type="match status" value="1"/>
</dbReference>
<dbReference type="EMBL" id="QEYI01000003">
    <property type="protein sequence ID" value="PWE21696.1"/>
    <property type="molecule type" value="Genomic_DNA"/>
</dbReference>
<dbReference type="InterPro" id="IPR005358">
    <property type="entry name" value="Puta_zinc/iron-chelating_dom"/>
</dbReference>
<sequence>MSSLIKKDGYSFSFNPKACESCGGKCCTGDSGYIWINIIEIERLSKHLNLTINEFSKKYLYKVGYKYSLKEIELEPNVYSCCFFDNTNKMCSIYEFRPNQCRTFPFWDYFKTNKEELKKECIGILDL</sequence>
<reference evidence="1 2" key="1">
    <citation type="submission" date="2018-05" db="EMBL/GenBank/DDBJ databases">
        <title>Antimicrobial susceptibility testing and genomic analysis of Arcobacter skirrowii strains and one Arcobacter butzleri isolated from German poultry farms.</title>
        <authorList>
            <person name="Haenel I."/>
            <person name="Hotzel H."/>
            <person name="Tomaso H."/>
            <person name="Busch A."/>
        </authorList>
    </citation>
    <scope>NUCLEOTIDE SEQUENCE [LARGE SCALE GENOMIC DNA]</scope>
    <source>
        <strain evidence="2">v</strain>
    </source>
</reference>
<gene>
    <name evidence="1" type="ORF">DF188_05635</name>
</gene>
<dbReference type="STRING" id="28200.GCA_001572935_01024"/>
<dbReference type="PANTHER" id="PTHR35866">
    <property type="entry name" value="PUTATIVE-RELATED"/>
    <property type="match status" value="1"/>
</dbReference>
<protein>
    <submittedName>
        <fullName evidence="1">Zinc/iron-chelating domain-containing protein</fullName>
    </submittedName>
</protein>
<name>A0A2U2C141_9BACT</name>
<evidence type="ECO:0000313" key="1">
    <source>
        <dbReference type="EMBL" id="PWE21696.1"/>
    </source>
</evidence>
<comment type="caution">
    <text evidence="1">The sequence shown here is derived from an EMBL/GenBank/DDBJ whole genome shotgun (WGS) entry which is preliminary data.</text>
</comment>
<accession>A0A2U2C141</accession>
<organism evidence="1 2">
    <name type="scientific">Aliarcobacter skirrowii</name>
    <dbReference type="NCBI Taxonomy" id="28200"/>
    <lineage>
        <taxon>Bacteria</taxon>
        <taxon>Pseudomonadati</taxon>
        <taxon>Campylobacterota</taxon>
        <taxon>Epsilonproteobacteria</taxon>
        <taxon>Campylobacterales</taxon>
        <taxon>Arcobacteraceae</taxon>
        <taxon>Aliarcobacter</taxon>
    </lineage>
</organism>
<dbReference type="Pfam" id="PF03692">
    <property type="entry name" value="CxxCxxCC"/>
    <property type="match status" value="1"/>
</dbReference>